<dbReference type="InterPro" id="IPR011990">
    <property type="entry name" value="TPR-like_helical_dom_sf"/>
</dbReference>
<dbReference type="SMART" id="SM00028">
    <property type="entry name" value="TPR"/>
    <property type="match status" value="3"/>
</dbReference>
<dbReference type="AlphaFoldDB" id="A0A7C3SHQ0"/>
<name>A0A7C3SHQ0_9BACT</name>
<feature type="chain" id="PRO_5027876969" evidence="4">
    <location>
        <begin position="21"/>
        <end position="503"/>
    </location>
</feature>
<dbReference type="InterPro" id="IPR019734">
    <property type="entry name" value="TPR_rpt"/>
</dbReference>
<dbReference type="PROSITE" id="PS50005">
    <property type="entry name" value="TPR"/>
    <property type="match status" value="1"/>
</dbReference>
<gene>
    <name evidence="5" type="ORF">ENV62_00790</name>
</gene>
<evidence type="ECO:0000256" key="1">
    <source>
        <dbReference type="ARBA" id="ARBA00022737"/>
    </source>
</evidence>
<organism evidence="5">
    <name type="scientific">Desulfobacca acetoxidans</name>
    <dbReference type="NCBI Taxonomy" id="60893"/>
    <lineage>
        <taxon>Bacteria</taxon>
        <taxon>Pseudomonadati</taxon>
        <taxon>Thermodesulfobacteriota</taxon>
        <taxon>Desulfobaccia</taxon>
        <taxon>Desulfobaccales</taxon>
        <taxon>Desulfobaccaceae</taxon>
        <taxon>Desulfobacca</taxon>
    </lineage>
</organism>
<feature type="repeat" description="TPR" evidence="3">
    <location>
        <begin position="59"/>
        <end position="92"/>
    </location>
</feature>
<proteinExistence type="predicted"/>
<comment type="caution">
    <text evidence="5">The sequence shown here is derived from an EMBL/GenBank/DDBJ whole genome shotgun (WGS) entry which is preliminary data.</text>
</comment>
<evidence type="ECO:0000313" key="5">
    <source>
        <dbReference type="EMBL" id="HGB13764.1"/>
    </source>
</evidence>
<evidence type="ECO:0000256" key="2">
    <source>
        <dbReference type="ARBA" id="ARBA00022803"/>
    </source>
</evidence>
<accession>A0A7C3SHQ0</accession>
<sequence>MAARVFLILWFLAYSGAALAETPRNDPVMQQVMKHLDQENYEEALALLKESWQKGPRTAEKAFLLGKVSRHLLRYPEAQRHLEEALRLRPNFPEARLLLADTLIALDKPEEAEPHLRAVQAAGYAPGQTAFLQGMAAAKQKKFSQAVEYFRQAQKDPRLVQEAKFQESLALASLNRYSEAQRAMKETISLNPRTQTAALAQGYVQAMEMRLPDVRRFRFNAAAGFDWDSNVTLQPGEPVSAQLVSGQGDLVYTQLANFEYNFIPQGPWALWGLYSYYQNFHRRLTKFDMWSNTIGLTPMYTWANSRFWLPFTFNYTDVEADKYYTAFTVTPSYLYLLTPKWAIEGNLRLARRYYWFPTTLPEDNRSGRNIAASLAGYYFFKNQQGFLQLRFTYEHDFTSGDNWDNNTYRLTLSALYPLTEKFKVRGFLDLALQPYVHNFFNGNPLVVNPKREDQLLMLGVEATYAVWKGLEVNAHYYFVRDDSNIAIYDYRRHIIGGQLGWRY</sequence>
<dbReference type="Pfam" id="PF14559">
    <property type="entry name" value="TPR_19"/>
    <property type="match status" value="1"/>
</dbReference>
<dbReference type="InterPro" id="IPR051685">
    <property type="entry name" value="Ycf3/AcsC/BcsC/TPR_MFPF"/>
</dbReference>
<evidence type="ECO:0000256" key="3">
    <source>
        <dbReference type="PROSITE-ProRule" id="PRU00339"/>
    </source>
</evidence>
<dbReference type="PANTHER" id="PTHR44943">
    <property type="entry name" value="CELLULOSE SYNTHASE OPERON PROTEIN C"/>
    <property type="match status" value="1"/>
</dbReference>
<protein>
    <submittedName>
        <fullName evidence="5">Tetratricopeptide repeat protein</fullName>
    </submittedName>
</protein>
<dbReference type="SUPFAM" id="SSF48452">
    <property type="entry name" value="TPR-like"/>
    <property type="match status" value="1"/>
</dbReference>
<keyword evidence="1" id="KW-0677">Repeat</keyword>
<keyword evidence="4" id="KW-0732">Signal</keyword>
<dbReference type="Gene3D" id="1.25.40.10">
    <property type="entry name" value="Tetratricopeptide repeat domain"/>
    <property type="match status" value="2"/>
</dbReference>
<reference evidence="5" key="1">
    <citation type="journal article" date="2020" name="mSystems">
        <title>Genome- and Community-Level Interaction Insights into Carbon Utilization and Element Cycling Functions of Hydrothermarchaeota in Hydrothermal Sediment.</title>
        <authorList>
            <person name="Zhou Z."/>
            <person name="Liu Y."/>
            <person name="Xu W."/>
            <person name="Pan J."/>
            <person name="Luo Z.H."/>
            <person name="Li M."/>
        </authorList>
    </citation>
    <scope>NUCLEOTIDE SEQUENCE [LARGE SCALE GENOMIC DNA]</scope>
    <source>
        <strain evidence="5">SpSt-776</strain>
    </source>
</reference>
<dbReference type="EMBL" id="DTHB01000014">
    <property type="protein sequence ID" value="HGB13764.1"/>
    <property type="molecule type" value="Genomic_DNA"/>
</dbReference>
<dbReference type="PANTHER" id="PTHR44943:SF8">
    <property type="entry name" value="TPR REPEAT-CONTAINING PROTEIN MJ0263"/>
    <property type="match status" value="1"/>
</dbReference>
<feature type="signal peptide" evidence="4">
    <location>
        <begin position="1"/>
        <end position="20"/>
    </location>
</feature>
<keyword evidence="2 3" id="KW-0802">TPR repeat</keyword>
<evidence type="ECO:0000256" key="4">
    <source>
        <dbReference type="SAM" id="SignalP"/>
    </source>
</evidence>